<gene>
    <name evidence="1" type="ORF">H8S00_05420</name>
</gene>
<proteinExistence type="predicted"/>
<dbReference type="RefSeq" id="WP_186840204.1">
    <property type="nucleotide sequence ID" value="NZ_JACOOZ010000003.1"/>
</dbReference>
<accession>A0ABR7F1D5</accession>
<name>A0ABR7F1D5_9FIRM</name>
<dbReference type="Gene3D" id="3.30.1330.70">
    <property type="entry name" value="Holliday junction resolvase RusA"/>
    <property type="match status" value="1"/>
</dbReference>
<comment type="caution">
    <text evidence="1">The sequence shown here is derived from an EMBL/GenBank/DDBJ whole genome shotgun (WGS) entry which is preliminary data.</text>
</comment>
<reference evidence="1 2" key="1">
    <citation type="submission" date="2020-08" db="EMBL/GenBank/DDBJ databases">
        <title>Genome public.</title>
        <authorList>
            <person name="Liu C."/>
            <person name="Sun Q."/>
        </authorList>
    </citation>
    <scope>NUCLEOTIDE SEQUENCE [LARGE SCALE GENOMIC DNA]</scope>
    <source>
        <strain evidence="1 2">BX4</strain>
    </source>
</reference>
<organism evidence="1 2">
    <name type="scientific">Eubacterium segne</name>
    <dbReference type="NCBI Taxonomy" id="2763045"/>
    <lineage>
        <taxon>Bacteria</taxon>
        <taxon>Bacillati</taxon>
        <taxon>Bacillota</taxon>
        <taxon>Clostridia</taxon>
        <taxon>Eubacteriales</taxon>
        <taxon>Eubacteriaceae</taxon>
        <taxon>Eubacterium</taxon>
    </lineage>
</organism>
<dbReference type="InterPro" id="IPR036614">
    <property type="entry name" value="RusA-like_sf"/>
</dbReference>
<evidence type="ECO:0000313" key="1">
    <source>
        <dbReference type="EMBL" id="MBC5667423.1"/>
    </source>
</evidence>
<protein>
    <submittedName>
        <fullName evidence="1">Uncharacterized protein</fullName>
    </submittedName>
</protein>
<dbReference type="Proteomes" id="UP000597877">
    <property type="component" value="Unassembled WGS sequence"/>
</dbReference>
<sequence length="147" mass="17891">MKIQEIKLVIDNLSLEEYEKYYFEKHPRASKKPIDNPYHPTINQWMIMKRPMMNALKQKWKDFIRWFIDNQGYSNLHIEKCEMKFITYYKTNRRHDIDNSCPKFILDGFSESGFIIDDDSKHITKITMECHVDKENPRTEIEVIIRQ</sequence>
<dbReference type="EMBL" id="JACOOZ010000003">
    <property type="protein sequence ID" value="MBC5667423.1"/>
    <property type="molecule type" value="Genomic_DNA"/>
</dbReference>
<dbReference type="SUPFAM" id="SSF103084">
    <property type="entry name" value="Holliday junction resolvase RusA"/>
    <property type="match status" value="1"/>
</dbReference>
<keyword evidence="2" id="KW-1185">Reference proteome</keyword>
<evidence type="ECO:0000313" key="2">
    <source>
        <dbReference type="Proteomes" id="UP000597877"/>
    </source>
</evidence>